<feature type="chain" id="PRO_5010194861" evidence="1">
    <location>
        <begin position="22"/>
        <end position="583"/>
    </location>
</feature>
<reference evidence="3" key="1">
    <citation type="submission" date="2016-10" db="EMBL/GenBank/DDBJ databases">
        <authorList>
            <person name="Varghese N."/>
            <person name="Submissions S."/>
        </authorList>
    </citation>
    <scope>NUCLEOTIDE SEQUENCE [LARGE SCALE GENOMIC DNA]</scope>
    <source>
        <strain evidence="3">XBD1002</strain>
    </source>
</reference>
<proteinExistence type="predicted"/>
<name>A0A1I3LB46_9SPIR</name>
<dbReference type="EMBL" id="FORI01000006">
    <property type="protein sequence ID" value="SFI81780.1"/>
    <property type="molecule type" value="Genomic_DNA"/>
</dbReference>
<dbReference type="AlphaFoldDB" id="A0A1I3LB46"/>
<protein>
    <submittedName>
        <fullName evidence="2">Uncharacterized protein</fullName>
    </submittedName>
</protein>
<sequence>MKLSKYILMTSALLMGTAAFAEDFGDFGGFDDEASGNSGSAIEVSGTVSTDIRAYVDVDDSDKIEVEAKPAGNLSLSYNGNNSDLTLSLCMDEDKIKNNPEDIIDELVLRGRLGDYFTVEAGKMKIVWGKGDKLHVLDNFNADDYSNFIIPDYIDRRVSTPMLRAVISLPVANFNVEGVYTPLLPTDRFATTGRWTPAQVTGLTTKLIGVAKEDVAQAFTRYTTATATAGTLNALNADYQAAQTAYNKAMMNAAQSAAGAAWGSMTDEQKEDFIVAHKTTLEDGLRTDGYGYFIDNLQVAAGKYSAACTETGFTADNIADEVKAAGTIYMYMLENANALSADPTVIYPEMWTLKYGQFGGRATWTLGQLDMGISYYNGWYKQPSVNAEKMIPFINKYLAGETITEEDKFLAYDKKQTFGLEASTILWHFNLRGEFAYNLTDDIDGTDPWVHNNSIGWLGGFDIDLPFANANLNVQEIGTYVLKGEECDKNALDVDYGENGYSNNKIAANLTTSFMNDKIAPEVTVMYGIENKDLVVMPKLSYKADQNLTLAASGMIINCGDDHSEFKAWEKNSFACISAKYQF</sequence>
<accession>A0A1I3LB46</accession>
<keyword evidence="1" id="KW-0732">Signal</keyword>
<organism evidence="2 3">
    <name type="scientific">Treponema bryantii</name>
    <dbReference type="NCBI Taxonomy" id="163"/>
    <lineage>
        <taxon>Bacteria</taxon>
        <taxon>Pseudomonadati</taxon>
        <taxon>Spirochaetota</taxon>
        <taxon>Spirochaetia</taxon>
        <taxon>Spirochaetales</taxon>
        <taxon>Treponemataceae</taxon>
        <taxon>Treponema</taxon>
    </lineage>
</organism>
<evidence type="ECO:0000313" key="3">
    <source>
        <dbReference type="Proteomes" id="UP000182737"/>
    </source>
</evidence>
<feature type="signal peptide" evidence="1">
    <location>
        <begin position="1"/>
        <end position="21"/>
    </location>
</feature>
<keyword evidence="3" id="KW-1185">Reference proteome</keyword>
<dbReference type="OrthoDB" id="2111300at2"/>
<gene>
    <name evidence="2" type="ORF">SAMN04487775_106156</name>
</gene>
<evidence type="ECO:0000256" key="1">
    <source>
        <dbReference type="SAM" id="SignalP"/>
    </source>
</evidence>
<evidence type="ECO:0000313" key="2">
    <source>
        <dbReference type="EMBL" id="SFI81780.1"/>
    </source>
</evidence>
<dbReference type="Proteomes" id="UP000182737">
    <property type="component" value="Unassembled WGS sequence"/>
</dbReference>
<dbReference type="RefSeq" id="WP_074931953.1">
    <property type="nucleotide sequence ID" value="NZ_FORI01000006.1"/>
</dbReference>